<dbReference type="Proteomes" id="UP000000343">
    <property type="component" value="Chromosome"/>
</dbReference>
<reference evidence="9" key="1">
    <citation type="submission" date="2011-01" db="EMBL/GenBank/DDBJ databases">
        <title>Complete sequence of chromosome of Acidobacterium sp. MP5ACTX9.</title>
        <authorList>
            <consortium name="US DOE Joint Genome Institute"/>
            <person name="Lucas S."/>
            <person name="Copeland A."/>
            <person name="Lapidus A."/>
            <person name="Cheng J.-F."/>
            <person name="Goodwin L."/>
            <person name="Pitluck S."/>
            <person name="Teshima H."/>
            <person name="Detter J.C."/>
            <person name="Han C."/>
            <person name="Tapia R."/>
            <person name="Land M."/>
            <person name="Hauser L."/>
            <person name="Kyrpides N."/>
            <person name="Ivanova N."/>
            <person name="Ovchinnikova G."/>
            <person name="Pagani I."/>
            <person name="Rawat S.R."/>
            <person name="Mannisto M."/>
            <person name="Haggblom M.M."/>
            <person name="Woyke T."/>
        </authorList>
    </citation>
    <scope>NUCLEOTIDE SEQUENCE [LARGE SCALE GENOMIC DNA]</scope>
    <source>
        <strain evidence="9">MP5ACTX9</strain>
    </source>
</reference>
<evidence type="ECO:0000313" key="9">
    <source>
        <dbReference type="Proteomes" id="UP000000343"/>
    </source>
</evidence>
<dbReference type="EMBL" id="CP002480">
    <property type="protein sequence ID" value="ADW69666.1"/>
    <property type="molecule type" value="Genomic_DNA"/>
</dbReference>
<accession>E8WWK2</accession>
<proteinExistence type="predicted"/>
<dbReference type="GO" id="GO:0005886">
    <property type="term" value="C:plasma membrane"/>
    <property type="evidence" value="ECO:0007669"/>
    <property type="project" value="InterPro"/>
</dbReference>
<name>E8WWK2_GRATM</name>
<evidence type="ECO:0000256" key="5">
    <source>
        <dbReference type="SAM" id="MobiDB-lite"/>
    </source>
</evidence>
<dbReference type="PaxDb" id="1198114-AciX9_2641"/>
<organism evidence="9">
    <name type="scientific">Granulicella tundricola (strain ATCC BAA-1859 / DSM 23138 / MP5ACTX9)</name>
    <dbReference type="NCBI Taxonomy" id="1198114"/>
    <lineage>
        <taxon>Bacteria</taxon>
        <taxon>Pseudomonadati</taxon>
        <taxon>Acidobacteriota</taxon>
        <taxon>Terriglobia</taxon>
        <taxon>Terriglobales</taxon>
        <taxon>Acidobacteriaceae</taxon>
        <taxon>Granulicella</taxon>
    </lineage>
</organism>
<dbReference type="Pfam" id="PF04357">
    <property type="entry name" value="TamB"/>
    <property type="match status" value="1"/>
</dbReference>
<feature type="transmembrane region" description="Helical" evidence="6">
    <location>
        <begin position="30"/>
        <end position="52"/>
    </location>
</feature>
<evidence type="ECO:0000256" key="2">
    <source>
        <dbReference type="ARBA" id="ARBA00022692"/>
    </source>
</evidence>
<keyword evidence="4 6" id="KW-0472">Membrane</keyword>
<evidence type="ECO:0000256" key="6">
    <source>
        <dbReference type="SAM" id="Phobius"/>
    </source>
</evidence>
<dbReference type="eggNOG" id="COG2911">
    <property type="taxonomic scope" value="Bacteria"/>
</dbReference>
<dbReference type="RefSeq" id="WP_013580981.1">
    <property type="nucleotide sequence ID" value="NC_015064.1"/>
</dbReference>
<dbReference type="HOGENOM" id="CLU_255095_0_0_0"/>
<dbReference type="InterPro" id="IPR007452">
    <property type="entry name" value="TamB_C"/>
</dbReference>
<keyword evidence="3 6" id="KW-1133">Transmembrane helix</keyword>
<evidence type="ECO:0000259" key="7">
    <source>
        <dbReference type="Pfam" id="PF04357"/>
    </source>
</evidence>
<feature type="region of interest" description="Disordered" evidence="5">
    <location>
        <begin position="677"/>
        <end position="696"/>
    </location>
</feature>
<protein>
    <recommendedName>
        <fullName evidence="7">Translocation and assembly module TamB C-terminal domain-containing protein</fullName>
    </recommendedName>
</protein>
<keyword evidence="2 6" id="KW-0812">Transmembrane</keyword>
<sequence>MSEFDQPAGEPEELQSPSKRKSLAGRFGRGLAWLVGGSLLFLILLLAGAAYYTTTADFQRRVGKEVVSVLEDSTGGRVDLGRITFNLWQLAIEADGLVIHGLEGPGEAPYLSADKILVRVKIFDFLKRTTGTGKRTYVGLNLLRIEQPHVHLIIDKDGKTNQPVPKHTTPSNEPVIDTLLDLKAQKVELVNGLAALNDKAIPFNLAAKDLQAEVHYIASSDRYGATIDLNDLVTEMQKEPEAQSKLHLVAEIGRDAADLKEFSFHTGATSDLTATASLKNFSSPEWSTKLDGSLELKQIQVLSGVDGLDAGSVELHIAGHNCYVAPTVAQKQPTSLFHRLRSKHEAVAAAPKTLPPDPDCQKGYLLVGSAKLHNAGYRDQYVKLHDINGGADLHITPTQLLFTALTGYLPGGGSAKGELKINNWLGEVPANTPTSSPTVAGATTTANKTSAAIVGQPVVSASPTVAPVAAAQAYLTVVVDKISLNTITAVTASKQYEKLGFDTSISGPVTVEWGGPATDIADTVVVDADLKLGPVGAHRGRDIPVTGQVLGHYDGKSETVLLKRLVANTPQSTLTATGILGVNVGDPLTALNVDLSVRDLGEYDTLLKTLGLSGNGKTGSAAIPVTLHGTAAFHGTARGAIAKLDVKGHLEANDLEVRLGDFQAAVTPPPVKPNLITAALSSGSAPAPPPASSQSTDVHIDSLVADAEYTPAGLAVASSTIKQGTAVLNVAGSFKPRTVYKRRVATYVWDDGTTVDVKVQLGNAQVGDVLAIAGQQQKIPVTGTIQVNAHAVGTLKTLAGGGSVSLVNGVAYGEPYESVNVDATVQGKQIEASRVQLKLHGMTIGGNGGYNMASQQLHAHIAGDNLVLSKFKLVQDAKVNADGTLSIVADANGTVEQPGLKASVKLANLVVSGAAIGQAAIDAHSEGKVVYYTANSTLVGATITANGQTELTGNFETKAHLTMAGLDVAKPLELFQPGGLKATSNIAGTIDVSGPAKLPMQLTGRAVFSPLSVTSQGLTFQAAEPLAIGLKNGLATLDAVHITGPDTDLKASGTAQVFGAVNPKTKQPDSSSGKLDVQTEGSVSMALVHTLDPDLITSGKTTFAIGAGGTIGDPQLTGKVQFVAVNAAVNGVPNGLTNMNGTLIFNEDRLNVQSLTATTGGGQLSIGGFLTYRNGLYADLTATGKTVRVRYNGLSSTADLNLKLQGGPQSARLSGSVLITRFGVGADVDFAAFAGSGGVSAPPDPSAASNKIQLDVHITSSPQLDFQNSYAKLAGTVDLTVRGTVADPTVLGKVQITDGSATFAGTNYQLQRGTIYFSNPVRIDPTIDLDVTARVETYDVTVGLHGTASNLKPTYRSEPPLTEADIFSLLALGRTQEEASLYSQQQQQAGTDPTTSSILGGALNATVSSRVSKLFGVGSVKIDPSYVGALGNSSARITVQQQLSRQLSLTYATNVNSSAEQLIQLQYDLTPTQSVVVTRDESDVFSIVFKIHKRYR</sequence>
<comment type="subcellular location">
    <subcellularLocation>
        <location evidence="1">Membrane</location>
        <topology evidence="1">Single-pass membrane protein</topology>
    </subcellularLocation>
</comment>
<evidence type="ECO:0000313" key="8">
    <source>
        <dbReference type="EMBL" id="ADW69666.1"/>
    </source>
</evidence>
<dbReference type="OrthoDB" id="98258at2"/>
<dbReference type="STRING" id="1198114.AciX9_2641"/>
<dbReference type="KEGG" id="acm:AciX9_2641"/>
<feature type="domain" description="Translocation and assembly module TamB C-terminal" evidence="7">
    <location>
        <begin position="1154"/>
        <end position="1481"/>
    </location>
</feature>
<keyword evidence="9" id="KW-1185">Reference proteome</keyword>
<gene>
    <name evidence="8" type="ordered locus">AciX9_2641</name>
</gene>
<evidence type="ECO:0000256" key="1">
    <source>
        <dbReference type="ARBA" id="ARBA00004167"/>
    </source>
</evidence>
<evidence type="ECO:0000256" key="3">
    <source>
        <dbReference type="ARBA" id="ARBA00022989"/>
    </source>
</evidence>
<evidence type="ECO:0000256" key="4">
    <source>
        <dbReference type="ARBA" id="ARBA00023136"/>
    </source>
</evidence>
<dbReference type="GO" id="GO:0009306">
    <property type="term" value="P:protein secretion"/>
    <property type="evidence" value="ECO:0007669"/>
    <property type="project" value="InterPro"/>
</dbReference>